<accession>A0A542DSD8</accession>
<dbReference type="AlphaFoldDB" id="A0A542DSD8"/>
<keyword evidence="3" id="KW-0540">Nuclease</keyword>
<dbReference type="EMBL" id="VFML01000001">
    <property type="protein sequence ID" value="TQJ05915.1"/>
    <property type="molecule type" value="Genomic_DNA"/>
</dbReference>
<keyword evidence="3" id="KW-0378">Hydrolase</keyword>
<dbReference type="PANTHER" id="PTHR33627:SF1">
    <property type="entry name" value="TRANSPOSASE"/>
    <property type="match status" value="1"/>
</dbReference>
<dbReference type="Proteomes" id="UP000320876">
    <property type="component" value="Unassembled WGS sequence"/>
</dbReference>
<dbReference type="RefSeq" id="WP_211358167.1">
    <property type="nucleotide sequence ID" value="NZ_VFML01000001.1"/>
</dbReference>
<reference evidence="3 4" key="1">
    <citation type="submission" date="2019-06" db="EMBL/GenBank/DDBJ databases">
        <title>Sequencing the genomes of 1000 actinobacteria strains.</title>
        <authorList>
            <person name="Klenk H.-P."/>
        </authorList>
    </citation>
    <scope>NUCLEOTIDE SEQUENCE [LARGE SCALE GENOMIC DNA]</scope>
    <source>
        <strain evidence="3 4">DSM 45679</strain>
    </source>
</reference>
<feature type="region of interest" description="Disordered" evidence="1">
    <location>
        <begin position="1"/>
        <end position="29"/>
    </location>
</feature>
<evidence type="ECO:0000313" key="4">
    <source>
        <dbReference type="Proteomes" id="UP000320876"/>
    </source>
</evidence>
<evidence type="ECO:0000259" key="2">
    <source>
        <dbReference type="Pfam" id="PF13546"/>
    </source>
</evidence>
<dbReference type="InterPro" id="IPR039365">
    <property type="entry name" value="IS701-like"/>
</dbReference>
<protein>
    <submittedName>
        <fullName evidence="3">DDE superfamily endonuclease</fullName>
    </submittedName>
</protein>
<name>A0A542DSD8_AMYCI</name>
<organism evidence="3 4">
    <name type="scientific">Amycolatopsis cihanbeyliensis</name>
    <dbReference type="NCBI Taxonomy" id="1128664"/>
    <lineage>
        <taxon>Bacteria</taxon>
        <taxon>Bacillati</taxon>
        <taxon>Actinomycetota</taxon>
        <taxon>Actinomycetes</taxon>
        <taxon>Pseudonocardiales</taxon>
        <taxon>Pseudonocardiaceae</taxon>
        <taxon>Amycolatopsis</taxon>
    </lineage>
</organism>
<evidence type="ECO:0000256" key="1">
    <source>
        <dbReference type="SAM" id="MobiDB-lite"/>
    </source>
</evidence>
<dbReference type="PANTHER" id="PTHR33627">
    <property type="entry name" value="TRANSPOSASE"/>
    <property type="match status" value="1"/>
</dbReference>
<dbReference type="InterPro" id="IPR038721">
    <property type="entry name" value="IS701-like_DDE_dom"/>
</dbReference>
<dbReference type="Pfam" id="PF13546">
    <property type="entry name" value="DDE_5"/>
    <property type="match status" value="1"/>
</dbReference>
<keyword evidence="3" id="KW-0255">Endonuclease</keyword>
<feature type="domain" description="Transposase IS701-like DDE" evidence="2">
    <location>
        <begin position="46"/>
        <end position="233"/>
    </location>
</feature>
<keyword evidence="4" id="KW-1185">Reference proteome</keyword>
<evidence type="ECO:0000313" key="3">
    <source>
        <dbReference type="EMBL" id="TQJ05915.1"/>
    </source>
</evidence>
<dbReference type="GO" id="GO:0004519">
    <property type="term" value="F:endonuclease activity"/>
    <property type="evidence" value="ECO:0007669"/>
    <property type="project" value="UniProtKB-KW"/>
</dbReference>
<gene>
    <name evidence="3" type="ORF">FB471_5760</name>
</gene>
<sequence>MQTTIQRPALTTEGRSPAQTGYLGDTRKPAHVTGTDEAFDELCSALFTSLRRNDQRRKGMEYILGLLGTRGRKSVRNMAALIGGNGTEQSLHHFVSGSTWDWTTVRRALAQYVMRAASTQAWVVRPLVIPKTGQHSVGVSKYFSPTDSQVLNAQWAIGVWAVSDQLSVPLNWRLHLPRTWITDQVRRSQASIPSEVRPQTPSDCVISACREMRAEWELPARPVVVNTCQPDAVATVCRLRAEGMWPVARIADEVMLTVADPALTGHVASALPASQIMRAARELKRPVGWLEHASGTMWRRTSLIATVRVTAPLPHSSPARPGHAQPSTELLLVGVGDNGRQWPAELWLTSMTAAQAAVIPQLSGFSSKVDQDFAEITDQVGIKDYAGRSYSGWHRHVTLVSAAHAIAAMSAVPCNQVDRAS</sequence>
<proteinExistence type="predicted"/>
<comment type="caution">
    <text evidence="3">The sequence shown here is derived from an EMBL/GenBank/DDBJ whole genome shotgun (WGS) entry which is preliminary data.</text>
</comment>